<accession>A0A1W1C744</accession>
<reference evidence="2" key="1">
    <citation type="submission" date="2016-10" db="EMBL/GenBank/DDBJ databases">
        <authorList>
            <person name="de Groot N.N."/>
        </authorList>
    </citation>
    <scope>NUCLEOTIDE SEQUENCE</scope>
</reference>
<evidence type="ECO:0000256" key="1">
    <source>
        <dbReference type="SAM" id="Phobius"/>
    </source>
</evidence>
<dbReference type="EMBL" id="FPHD01000057">
    <property type="protein sequence ID" value="SFV61587.1"/>
    <property type="molecule type" value="Genomic_DNA"/>
</dbReference>
<keyword evidence="1" id="KW-0812">Transmembrane</keyword>
<evidence type="ECO:0000313" key="2">
    <source>
        <dbReference type="EMBL" id="SFV61587.1"/>
    </source>
</evidence>
<keyword evidence="1" id="KW-0472">Membrane</keyword>
<name>A0A1W1C744_9ZZZZ</name>
<protein>
    <submittedName>
        <fullName evidence="2">Uncharacterized protein</fullName>
    </submittedName>
</protein>
<gene>
    <name evidence="2" type="ORF">MNB_SV-8-1220</name>
</gene>
<keyword evidence="1" id="KW-1133">Transmembrane helix</keyword>
<feature type="transmembrane region" description="Helical" evidence="1">
    <location>
        <begin position="341"/>
        <end position="365"/>
    </location>
</feature>
<dbReference type="Gene3D" id="3.30.420.40">
    <property type="match status" value="2"/>
</dbReference>
<dbReference type="AlphaFoldDB" id="A0A1W1C744"/>
<sequence length="513" mass="59387">MFLKKSSSKKSKSAVKNIVTLNAYTDKKYIFKGDSFQSLNKLSYNTSNFITSYVSNKDMITTTVHLSRSIPQEDIPDILDIKAYEELGLDQASNYIISSVEVENAGEEREYHIFVAQPEVLDELFSPIKQQTKYIDLIVPAPLLYKALYKKEILQDNGTHCFIYFTKQDAFVTFYKNGEYLYSKSIEYSLEQIYEKYCEMVGEKIDEKEFFSILEAEGLKTTNSDYQQNFMKIFGEVFITINDIIIYAKRAFQLESIDHMYIGSVQGPIIGLDEYSQNYLGLQSADLNFNYNISNDEWYIDQLQYLMLLSSFDYMEDESSIVNLTMFPRAPAFVNRASGQFIIATFAAISLGLAYPLVYLVGSYINDAKIYALKIENNKLSTEANKYKKILSDKKQKISVLDKEIGNLSKRYQGKTKTLTSIYDKKVNYRLKSGTFHTIAEELNKFGVNVDMLYSKEDTLWISLVSSDDRKLTELIQYISDHHFDEIDQIDIERIQKDPENHYYKGLLKVDLR</sequence>
<dbReference type="Gene3D" id="3.30.1490.300">
    <property type="match status" value="1"/>
</dbReference>
<organism evidence="2">
    <name type="scientific">hydrothermal vent metagenome</name>
    <dbReference type="NCBI Taxonomy" id="652676"/>
    <lineage>
        <taxon>unclassified sequences</taxon>
        <taxon>metagenomes</taxon>
        <taxon>ecological metagenomes</taxon>
    </lineage>
</organism>
<proteinExistence type="predicted"/>